<gene>
    <name evidence="1" type="ORF">SOIL9_71280</name>
</gene>
<evidence type="ECO:0000313" key="1">
    <source>
        <dbReference type="EMBL" id="VTS03602.1"/>
    </source>
</evidence>
<evidence type="ECO:0000313" key="2">
    <source>
        <dbReference type="Proteomes" id="UP000464178"/>
    </source>
</evidence>
<keyword evidence="2" id="KW-1185">Reference proteome</keyword>
<protein>
    <recommendedName>
        <fullName evidence="3">DUF3800 domain-containing protein</fullName>
    </recommendedName>
</protein>
<dbReference type="KEGG" id="gms:SOIL9_71280"/>
<dbReference type="InterPro" id="IPR024524">
    <property type="entry name" value="DUF3800"/>
</dbReference>
<name>A0A6P2DKR3_9BACT</name>
<proteinExistence type="predicted"/>
<dbReference type="Proteomes" id="UP000464178">
    <property type="component" value="Chromosome"/>
</dbReference>
<reference evidence="1 2" key="1">
    <citation type="submission" date="2019-05" db="EMBL/GenBank/DDBJ databases">
        <authorList>
            <consortium name="Science for Life Laboratories"/>
        </authorList>
    </citation>
    <scope>NUCLEOTIDE SEQUENCE [LARGE SCALE GENOMIC DNA]</scope>
    <source>
        <strain evidence="1">Soil9</strain>
    </source>
</reference>
<dbReference type="AlphaFoldDB" id="A0A6P2DKR3"/>
<dbReference type="Pfam" id="PF12686">
    <property type="entry name" value="DUF3800"/>
    <property type="match status" value="1"/>
</dbReference>
<sequence length="215" mass="24144">MPTFCDESGDFGSGPKSSDHFHFAAVWFETIEEAQACRVVIDEVRRAENVRAGFVFHFAEISPEMRKAFLRGVSGQNFKFAVCTAEKRRAEAKGENLSRELIVNSVVGGVTASLVEYYHIAEGSKGSPLKERVTVHYHNNGDYIELIRRGFTAYASVRNPKARLVKKVSTERAESDNLVQLADMVCGAAKQNYEGERDLYRLIESKRLDGCKTWP</sequence>
<accession>A0A6P2DKR3</accession>
<dbReference type="EMBL" id="LR593886">
    <property type="protein sequence ID" value="VTS03602.1"/>
    <property type="molecule type" value="Genomic_DNA"/>
</dbReference>
<dbReference type="RefSeq" id="WP_162673080.1">
    <property type="nucleotide sequence ID" value="NZ_LR593886.1"/>
</dbReference>
<evidence type="ECO:0008006" key="3">
    <source>
        <dbReference type="Google" id="ProtNLM"/>
    </source>
</evidence>
<organism evidence="1 2">
    <name type="scientific">Gemmata massiliana</name>
    <dbReference type="NCBI Taxonomy" id="1210884"/>
    <lineage>
        <taxon>Bacteria</taxon>
        <taxon>Pseudomonadati</taxon>
        <taxon>Planctomycetota</taxon>
        <taxon>Planctomycetia</taxon>
        <taxon>Gemmatales</taxon>
        <taxon>Gemmataceae</taxon>
        <taxon>Gemmata</taxon>
    </lineage>
</organism>